<dbReference type="Pfam" id="PF16197">
    <property type="entry name" value="KAsynt_C_assoc"/>
    <property type="match status" value="1"/>
</dbReference>
<name>A0ABV8KMU6_9ACTN</name>
<dbReference type="CDD" id="cd00833">
    <property type="entry name" value="PKS"/>
    <property type="match status" value="1"/>
</dbReference>
<organism evidence="7 8">
    <name type="scientific">Micromonospora zhanjiangensis</name>
    <dbReference type="NCBI Taxonomy" id="1522057"/>
    <lineage>
        <taxon>Bacteria</taxon>
        <taxon>Bacillati</taxon>
        <taxon>Actinomycetota</taxon>
        <taxon>Actinomycetes</taxon>
        <taxon>Micromonosporales</taxon>
        <taxon>Micromonosporaceae</taxon>
        <taxon>Micromonospora</taxon>
    </lineage>
</organism>
<dbReference type="EMBL" id="JBHSBN010000009">
    <property type="protein sequence ID" value="MFC4107445.1"/>
    <property type="molecule type" value="Genomic_DNA"/>
</dbReference>
<dbReference type="InterPro" id="IPR006162">
    <property type="entry name" value="Ppantetheine_attach_site"/>
</dbReference>
<dbReference type="InterPro" id="IPR032821">
    <property type="entry name" value="PKS_assoc"/>
</dbReference>
<dbReference type="Pfam" id="PF00698">
    <property type="entry name" value="Acyl_transf_1"/>
    <property type="match status" value="1"/>
</dbReference>
<keyword evidence="1" id="KW-0596">Phosphopantetheine</keyword>
<dbReference type="PROSITE" id="PS50075">
    <property type="entry name" value="CARRIER"/>
    <property type="match status" value="1"/>
</dbReference>
<dbReference type="InterPro" id="IPR014043">
    <property type="entry name" value="Acyl_transferase_dom"/>
</dbReference>
<evidence type="ECO:0000259" key="6">
    <source>
        <dbReference type="PROSITE" id="PS52004"/>
    </source>
</evidence>
<dbReference type="PROSITE" id="PS00606">
    <property type="entry name" value="KS3_1"/>
    <property type="match status" value="1"/>
</dbReference>
<keyword evidence="3" id="KW-0808">Transferase</keyword>
<protein>
    <submittedName>
        <fullName evidence="7">Type I polyketide synthase</fullName>
    </submittedName>
</protein>
<dbReference type="Gene3D" id="3.30.70.3290">
    <property type="match status" value="1"/>
</dbReference>
<dbReference type="SUPFAM" id="SSF52151">
    <property type="entry name" value="FabD/lysophospholipase-like"/>
    <property type="match status" value="1"/>
</dbReference>
<evidence type="ECO:0000256" key="1">
    <source>
        <dbReference type="ARBA" id="ARBA00022450"/>
    </source>
</evidence>
<dbReference type="InterPro" id="IPR009081">
    <property type="entry name" value="PP-bd_ACP"/>
</dbReference>
<feature type="compositionally biased region" description="Pro residues" evidence="4">
    <location>
        <begin position="868"/>
        <end position="880"/>
    </location>
</feature>
<dbReference type="InterPro" id="IPR001227">
    <property type="entry name" value="Ac_transferase_dom_sf"/>
</dbReference>
<dbReference type="SMART" id="SM00825">
    <property type="entry name" value="PKS_KS"/>
    <property type="match status" value="1"/>
</dbReference>
<dbReference type="Gene3D" id="3.40.366.10">
    <property type="entry name" value="Malonyl-Coenzyme A Acyl Carrier Protein, domain 2"/>
    <property type="match status" value="1"/>
</dbReference>
<evidence type="ECO:0000259" key="5">
    <source>
        <dbReference type="PROSITE" id="PS50075"/>
    </source>
</evidence>
<comment type="caution">
    <text evidence="7">The sequence shown here is derived from an EMBL/GenBank/DDBJ whole genome shotgun (WGS) entry which is preliminary data.</text>
</comment>
<dbReference type="InterPro" id="IPR020806">
    <property type="entry name" value="PKS_PP-bd"/>
</dbReference>
<dbReference type="InterPro" id="IPR016035">
    <property type="entry name" value="Acyl_Trfase/lysoPLipase"/>
</dbReference>
<dbReference type="InterPro" id="IPR036736">
    <property type="entry name" value="ACP-like_sf"/>
</dbReference>
<evidence type="ECO:0000256" key="4">
    <source>
        <dbReference type="SAM" id="MobiDB-lite"/>
    </source>
</evidence>
<dbReference type="InterPro" id="IPR016036">
    <property type="entry name" value="Malonyl_transacylase_ACP-bd"/>
</dbReference>
<evidence type="ECO:0000256" key="2">
    <source>
        <dbReference type="ARBA" id="ARBA00022553"/>
    </source>
</evidence>
<dbReference type="SUPFAM" id="SSF53901">
    <property type="entry name" value="Thiolase-like"/>
    <property type="match status" value="1"/>
</dbReference>
<dbReference type="SMART" id="SM00823">
    <property type="entry name" value="PKS_PP"/>
    <property type="match status" value="1"/>
</dbReference>
<accession>A0ABV8KMU6</accession>
<evidence type="ECO:0000313" key="8">
    <source>
        <dbReference type="Proteomes" id="UP001595868"/>
    </source>
</evidence>
<dbReference type="PROSITE" id="PS00012">
    <property type="entry name" value="PHOSPHOPANTETHEINE"/>
    <property type="match status" value="1"/>
</dbReference>
<dbReference type="PANTHER" id="PTHR43775:SF37">
    <property type="entry name" value="SI:DKEY-61P9.11"/>
    <property type="match status" value="1"/>
</dbReference>
<dbReference type="PROSITE" id="PS52004">
    <property type="entry name" value="KS3_2"/>
    <property type="match status" value="1"/>
</dbReference>
<dbReference type="Gene3D" id="3.40.47.10">
    <property type="match status" value="1"/>
</dbReference>
<dbReference type="PANTHER" id="PTHR43775">
    <property type="entry name" value="FATTY ACID SYNTHASE"/>
    <property type="match status" value="1"/>
</dbReference>
<feature type="domain" description="Ketosynthase family 3 (KS3)" evidence="6">
    <location>
        <begin position="8"/>
        <end position="423"/>
    </location>
</feature>
<dbReference type="InterPro" id="IPR020841">
    <property type="entry name" value="PKS_Beta-ketoAc_synthase_dom"/>
</dbReference>
<feature type="domain" description="Carrier" evidence="5">
    <location>
        <begin position="883"/>
        <end position="958"/>
    </location>
</feature>
<dbReference type="Pfam" id="PF02801">
    <property type="entry name" value="Ketoacyl-synt_C"/>
    <property type="match status" value="1"/>
</dbReference>
<dbReference type="SMART" id="SM00827">
    <property type="entry name" value="PKS_AT"/>
    <property type="match status" value="1"/>
</dbReference>
<dbReference type="Pfam" id="PF00109">
    <property type="entry name" value="ketoacyl-synt"/>
    <property type="match status" value="1"/>
</dbReference>
<gene>
    <name evidence="7" type="ORF">ACFOX0_16125</name>
</gene>
<dbReference type="SUPFAM" id="SSF55048">
    <property type="entry name" value="Probable ACP-binding domain of malonyl-CoA ACP transacylase"/>
    <property type="match status" value="1"/>
</dbReference>
<feature type="region of interest" description="Disordered" evidence="4">
    <location>
        <begin position="859"/>
        <end position="885"/>
    </location>
</feature>
<dbReference type="SUPFAM" id="SSF47336">
    <property type="entry name" value="ACP-like"/>
    <property type="match status" value="1"/>
</dbReference>
<sequence>MPEQDWDDERIAVVGMACRVPGAGDVDTLWANLVRGADAIERQPAGPGDPPGYVAAFGRIDAVEDFDADFFGMTGREAAYLDPQQRLFLEQSWIALEHAGIDPDHFGGRIGVWGGCGFNGYLPLHLLPGISGADALREYPAELLHGNDKDYLTSRVAYRLGLNGPAVTVQTACSTSLVAVAQAAQSLLDYQCDAALAGGSSVRLPQDWGYVYETGGIQSPDGVCRPFDADAAGTVFTSGVGVVVLKRLSDALDDGDRIHAVLLASAVNNDGAGKVGFAAPSADGQRAVLAEAYRTAGISPTTVGYVEAHGTGTAVGDPIELSALDRVFTGAAPGSIPIGSVKSNLGHLNAASGVVGLLKAILAVREDLIPASLHFRRRNPHTDPGSPFSVITEARPFTGDGPRRAGVSSFGVGGTNAHVIVEQPPPSATTAPGGRPVLLPVTARSPEALAAARTGLAAELAGVSALDDVAYTLQRRRRHFEHRSFVVADDGAAAAGELARAGAAVTTGPATVALLFPGQGTQYSGMAAGLYATRPVFAETLDECLKLLDPALGAELRDLLLGPRRDGTDPLTRTDLAQPALFAVEYALARWWESVGVRPAAMLGHSVGEWVAACLAGVFDLPDALALVAARGQLMAGMPGGAMLAVEADEDTARSLALRHGLSLAAVNAPGRCVLAGPAAAIDELAAETGGRRLVTSHAFHSALLDPMVEPFTALVAAVPRREPAVPFLSGLTGSWITPAEAVDPAYWARQARSAVRFADGVAALLAAGQPVLVESGPGHTLGRLARMSGTGVVTATSMPAAGDTTTPAEVALLRGAGTVWAADAGLDWAALTPDAGRRVAAGLPGYPFQRRRHWIDPPGAVHTGRPGPAPAADPVPTAPEPAGTGDVLSQVLDLWRELLGDDTVAAAADLFELGGDSLLATRLVSRANRMFGVDLPLEDLLDDPTPTRMAHLVTSAPDRK</sequence>
<dbReference type="InterPro" id="IPR050091">
    <property type="entry name" value="PKS_NRPS_Biosynth_Enz"/>
</dbReference>
<dbReference type="InterPro" id="IPR016039">
    <property type="entry name" value="Thiolase-like"/>
</dbReference>
<dbReference type="RefSeq" id="WP_377546335.1">
    <property type="nucleotide sequence ID" value="NZ_JBHSBN010000009.1"/>
</dbReference>
<dbReference type="Pfam" id="PF00550">
    <property type="entry name" value="PP-binding"/>
    <property type="match status" value="1"/>
</dbReference>
<dbReference type="InterPro" id="IPR014030">
    <property type="entry name" value="Ketoacyl_synth_N"/>
</dbReference>
<dbReference type="Gene3D" id="1.10.1200.10">
    <property type="entry name" value="ACP-like"/>
    <property type="match status" value="1"/>
</dbReference>
<dbReference type="Proteomes" id="UP001595868">
    <property type="component" value="Unassembled WGS sequence"/>
</dbReference>
<dbReference type="InterPro" id="IPR018201">
    <property type="entry name" value="Ketoacyl_synth_AS"/>
</dbReference>
<evidence type="ECO:0000256" key="3">
    <source>
        <dbReference type="ARBA" id="ARBA00022679"/>
    </source>
</evidence>
<keyword evidence="2" id="KW-0597">Phosphoprotein</keyword>
<evidence type="ECO:0000313" key="7">
    <source>
        <dbReference type="EMBL" id="MFC4107445.1"/>
    </source>
</evidence>
<keyword evidence="8" id="KW-1185">Reference proteome</keyword>
<dbReference type="InterPro" id="IPR014031">
    <property type="entry name" value="Ketoacyl_synth_C"/>
</dbReference>
<reference evidence="8" key="1">
    <citation type="journal article" date="2019" name="Int. J. Syst. Evol. Microbiol.">
        <title>The Global Catalogue of Microorganisms (GCM) 10K type strain sequencing project: providing services to taxonomists for standard genome sequencing and annotation.</title>
        <authorList>
            <consortium name="The Broad Institute Genomics Platform"/>
            <consortium name="The Broad Institute Genome Sequencing Center for Infectious Disease"/>
            <person name="Wu L."/>
            <person name="Ma J."/>
        </authorList>
    </citation>
    <scope>NUCLEOTIDE SEQUENCE [LARGE SCALE GENOMIC DNA]</scope>
    <source>
        <strain evidence="8">2902at01</strain>
    </source>
</reference>
<proteinExistence type="predicted"/>